<dbReference type="PRINTS" id="PR00722">
    <property type="entry name" value="CHYMOTRYPSIN"/>
</dbReference>
<dbReference type="PROSITE" id="PS00135">
    <property type="entry name" value="TRYPSIN_SER"/>
    <property type="match status" value="1"/>
</dbReference>
<feature type="region of interest" description="Disordered" evidence="6">
    <location>
        <begin position="1"/>
        <end position="50"/>
    </location>
</feature>
<organism evidence="8 9">
    <name type="scientific">Bos indicus</name>
    <name type="common">Zebu</name>
    <dbReference type="NCBI Taxonomy" id="9915"/>
    <lineage>
        <taxon>Eukaryota</taxon>
        <taxon>Metazoa</taxon>
        <taxon>Chordata</taxon>
        <taxon>Craniata</taxon>
        <taxon>Vertebrata</taxon>
        <taxon>Euteleostomi</taxon>
        <taxon>Mammalia</taxon>
        <taxon>Eutheria</taxon>
        <taxon>Laurasiatheria</taxon>
        <taxon>Artiodactyla</taxon>
        <taxon>Ruminantia</taxon>
        <taxon>Pecora</taxon>
        <taxon>Bovidae</taxon>
        <taxon>Bovinae</taxon>
        <taxon>Bos</taxon>
    </lineage>
</organism>
<dbReference type="SUPFAM" id="SSF50494">
    <property type="entry name" value="Trypsin-like serine proteases"/>
    <property type="match status" value="1"/>
</dbReference>
<feature type="domain" description="Peptidase S1" evidence="7">
    <location>
        <begin position="199"/>
        <end position="439"/>
    </location>
</feature>
<dbReference type="GO" id="GO:0008233">
    <property type="term" value="F:peptidase activity"/>
    <property type="evidence" value="ECO:0007669"/>
    <property type="project" value="UniProtKB-KW"/>
</dbReference>
<gene>
    <name evidence="9" type="primary">TMPRSS12</name>
</gene>
<dbReference type="PANTHER" id="PTHR24252">
    <property type="entry name" value="ACROSIN-RELATED"/>
    <property type="match status" value="1"/>
</dbReference>
<dbReference type="CDD" id="cd00190">
    <property type="entry name" value="Tryp_SPc"/>
    <property type="match status" value="1"/>
</dbReference>
<dbReference type="RefSeq" id="XP_070644848.1">
    <property type="nucleotide sequence ID" value="XM_070788747.1"/>
</dbReference>
<dbReference type="Gene3D" id="2.40.10.10">
    <property type="entry name" value="Trypsin-like serine proteases"/>
    <property type="match status" value="1"/>
</dbReference>
<evidence type="ECO:0000256" key="5">
    <source>
        <dbReference type="RuleBase" id="RU363034"/>
    </source>
</evidence>
<evidence type="ECO:0000256" key="3">
    <source>
        <dbReference type="ARBA" id="ARBA00022825"/>
    </source>
</evidence>
<dbReference type="InterPro" id="IPR043504">
    <property type="entry name" value="Peptidase_S1_PA_chymotrypsin"/>
</dbReference>
<feature type="compositionally biased region" description="Basic residues" evidence="6">
    <location>
        <begin position="30"/>
        <end position="41"/>
    </location>
</feature>
<name>A0ABM4SAL9_BOSIN</name>
<evidence type="ECO:0000313" key="8">
    <source>
        <dbReference type="Proteomes" id="UP001652663"/>
    </source>
</evidence>
<dbReference type="PROSITE" id="PS00134">
    <property type="entry name" value="TRYPSIN_HIS"/>
    <property type="match status" value="1"/>
</dbReference>
<keyword evidence="9" id="KW-0812">Transmembrane</keyword>
<dbReference type="InterPro" id="IPR018114">
    <property type="entry name" value="TRYPSIN_HIS"/>
</dbReference>
<dbReference type="PROSITE" id="PS50240">
    <property type="entry name" value="TRYPSIN_DOM"/>
    <property type="match status" value="1"/>
</dbReference>
<keyword evidence="9" id="KW-0472">Membrane</keyword>
<keyword evidence="2 5" id="KW-0378">Hydrolase</keyword>
<dbReference type="SMART" id="SM00020">
    <property type="entry name" value="Tryp_SPc"/>
    <property type="match status" value="1"/>
</dbReference>
<evidence type="ECO:0000256" key="1">
    <source>
        <dbReference type="ARBA" id="ARBA00022670"/>
    </source>
</evidence>
<dbReference type="GeneID" id="109558354"/>
<evidence type="ECO:0000259" key="7">
    <source>
        <dbReference type="PROSITE" id="PS50240"/>
    </source>
</evidence>
<reference evidence="9" key="1">
    <citation type="submission" date="2025-08" db="UniProtKB">
        <authorList>
            <consortium name="RefSeq"/>
        </authorList>
    </citation>
    <scope>IDENTIFICATION</scope>
    <source>
        <tissue evidence="9">Blood</tissue>
    </source>
</reference>
<feature type="compositionally biased region" description="Low complexity" evidence="6">
    <location>
        <begin position="1"/>
        <end position="10"/>
    </location>
</feature>
<sequence>MASSLLHVHSPSPPPRALRHCLPLPSLPPRKPHHLGRRPTSSRRGGSRQEMPAAILPTGSSDMALGLPSAALLFLASALICSEHYSLFSERSRRGSSWEQAGGLGWPEAVSRRPRGQKAREAREQQELDAKGSILFEFGALLFCFYQLPLPKNEFKDYINVLRLETNTYNNMFSSNNISFLFLDCGIAPLMHMFKGSRIVGGTEAQTGAWPWLVSLQIHSGRFGAHVCAGSLVKNRWVLTAAHCTKDARNPVIWRAVIGTNNIKGSEPYSKKIKVNAIIIHPDFNVESYDNDIALFHLKKAVRYNNYIQPICLPFGVFQRLNKNTTCFISGWGRTKEEGNVTKELHEAEVHYISRSFCNSERSYGGIVPNTSICAGDEDGIFDSCRGDSGGPLMCYLPERKRYFVMGITSYGYGCGRKNFPGVYSAPSFNQKWLTEQLYQSSNKGILNINILLGQVLIALGSVVLLATP</sequence>
<keyword evidence="4" id="KW-1015">Disulfide bond</keyword>
<dbReference type="Pfam" id="PF00089">
    <property type="entry name" value="Trypsin"/>
    <property type="match status" value="1"/>
</dbReference>
<dbReference type="InterPro" id="IPR009003">
    <property type="entry name" value="Peptidase_S1_PA"/>
</dbReference>
<keyword evidence="8" id="KW-1185">Reference proteome</keyword>
<evidence type="ECO:0000256" key="6">
    <source>
        <dbReference type="SAM" id="MobiDB-lite"/>
    </source>
</evidence>
<dbReference type="Proteomes" id="UP001652663">
    <property type="component" value="Chromosome 5"/>
</dbReference>
<evidence type="ECO:0000313" key="9">
    <source>
        <dbReference type="RefSeq" id="XP_070644848.1"/>
    </source>
</evidence>
<dbReference type="InterPro" id="IPR001254">
    <property type="entry name" value="Trypsin_dom"/>
</dbReference>
<dbReference type="GO" id="GO:0006508">
    <property type="term" value="P:proteolysis"/>
    <property type="evidence" value="ECO:0007669"/>
    <property type="project" value="UniProtKB-KW"/>
</dbReference>
<accession>A0ABM4SAL9</accession>
<dbReference type="InterPro" id="IPR033116">
    <property type="entry name" value="TRYPSIN_SER"/>
</dbReference>
<dbReference type="PANTHER" id="PTHR24252:SF21">
    <property type="entry name" value="TRANSMEMBRANE SERINE PROTEASE 12"/>
    <property type="match status" value="1"/>
</dbReference>
<evidence type="ECO:0000256" key="4">
    <source>
        <dbReference type="ARBA" id="ARBA00023157"/>
    </source>
</evidence>
<proteinExistence type="predicted"/>
<evidence type="ECO:0000256" key="2">
    <source>
        <dbReference type="ARBA" id="ARBA00022801"/>
    </source>
</evidence>
<protein>
    <submittedName>
        <fullName evidence="9">Transmembrane protease serine 12</fullName>
    </submittedName>
</protein>
<keyword evidence="1 5" id="KW-0645">Protease</keyword>
<dbReference type="InterPro" id="IPR001314">
    <property type="entry name" value="Peptidase_S1A"/>
</dbReference>
<keyword evidence="3 5" id="KW-0720">Serine protease</keyword>